<evidence type="ECO:0000313" key="8">
    <source>
        <dbReference type="Proteomes" id="UP000228906"/>
    </source>
</evidence>
<feature type="transmembrane region" description="Helical" evidence="6">
    <location>
        <begin position="298"/>
        <end position="320"/>
    </location>
</feature>
<gene>
    <name evidence="7" type="ORF">COU03_01505</name>
</gene>
<dbReference type="Proteomes" id="UP000228906">
    <property type="component" value="Unassembled WGS sequence"/>
</dbReference>
<proteinExistence type="predicted"/>
<feature type="transmembrane region" description="Helical" evidence="6">
    <location>
        <begin position="241"/>
        <end position="263"/>
    </location>
</feature>
<dbReference type="InterPro" id="IPR022791">
    <property type="entry name" value="L-PG_synthase/AglD"/>
</dbReference>
<accession>A0A2H0UXQ9</accession>
<dbReference type="PANTHER" id="PTHR39087">
    <property type="entry name" value="UPF0104 MEMBRANE PROTEIN MJ1595"/>
    <property type="match status" value="1"/>
</dbReference>
<name>A0A2H0UXQ9_9BACT</name>
<keyword evidence="5 6" id="KW-0472">Membrane</keyword>
<feature type="transmembrane region" description="Helical" evidence="6">
    <location>
        <begin position="32"/>
        <end position="55"/>
    </location>
</feature>
<feature type="transmembrane region" description="Helical" evidence="6">
    <location>
        <begin position="88"/>
        <end position="105"/>
    </location>
</feature>
<protein>
    <recommendedName>
        <fullName evidence="9">TIGR00374 family protein</fullName>
    </recommendedName>
</protein>
<feature type="transmembrane region" description="Helical" evidence="6">
    <location>
        <begin position="126"/>
        <end position="145"/>
    </location>
</feature>
<evidence type="ECO:0000256" key="3">
    <source>
        <dbReference type="ARBA" id="ARBA00022692"/>
    </source>
</evidence>
<reference evidence="8" key="1">
    <citation type="submission" date="2017-09" db="EMBL/GenBank/DDBJ databases">
        <title>Depth-based differentiation of microbial function through sediment-hosted aquifers and enrichment of novel symbionts in the deep terrestrial subsurface.</title>
        <authorList>
            <person name="Probst A.J."/>
            <person name="Ladd B."/>
            <person name="Jarett J.K."/>
            <person name="Geller-Mcgrath D.E."/>
            <person name="Sieber C.M.K."/>
            <person name="Emerson J.B."/>
            <person name="Anantharaman K."/>
            <person name="Thomas B.C."/>
            <person name="Malmstrom R."/>
            <person name="Stieglmeier M."/>
            <person name="Klingl A."/>
            <person name="Woyke T."/>
            <person name="Ryan C.M."/>
            <person name="Banfield J.F."/>
        </authorList>
    </citation>
    <scope>NUCLEOTIDE SEQUENCE [LARGE SCALE GENOMIC DNA]</scope>
</reference>
<evidence type="ECO:0000256" key="2">
    <source>
        <dbReference type="ARBA" id="ARBA00022475"/>
    </source>
</evidence>
<evidence type="ECO:0000256" key="4">
    <source>
        <dbReference type="ARBA" id="ARBA00022989"/>
    </source>
</evidence>
<dbReference type="PANTHER" id="PTHR39087:SF2">
    <property type="entry name" value="UPF0104 MEMBRANE PROTEIN MJ1595"/>
    <property type="match status" value="1"/>
</dbReference>
<evidence type="ECO:0000256" key="6">
    <source>
        <dbReference type="SAM" id="Phobius"/>
    </source>
</evidence>
<dbReference type="Pfam" id="PF03706">
    <property type="entry name" value="LPG_synthase_TM"/>
    <property type="match status" value="1"/>
</dbReference>
<organism evidence="7 8">
    <name type="scientific">bacterium (Candidatus Gribaldobacteria) CG10_big_fil_rev_8_21_14_0_10_41_12</name>
    <dbReference type="NCBI Taxonomy" id="2014277"/>
    <lineage>
        <taxon>Bacteria</taxon>
        <taxon>Candidatus Gribaldobacteria</taxon>
    </lineage>
</organism>
<keyword evidence="2" id="KW-1003">Cell membrane</keyword>
<evidence type="ECO:0008006" key="9">
    <source>
        <dbReference type="Google" id="ProtNLM"/>
    </source>
</evidence>
<sequence length="346" mass="37524">MRRWLKFFGLALLGAILFLIVAVKTGPSNLGRVFALLFDFNSFSLVIISLVVVYFGALRSSIVLRSFGYKLSLWSLTTLWLAGFGAGYALPVSALGGDVVKVYFTKKKFNFLSWERAIAATGAERILDATAFFVFLVAGLAVFAIKNDLTTVLSVGVLAGLAIIMAGLVLFYFKARKKQGILQGLFDFSGLAKLKFFKGQGNDILLGAEKEMLVFFHTSKSYFGQALAVSFLRYLALFARAWLLLFFVTGHIGLFKSLAVFGFTNLGSIPPVPASLGTLELSVGLCFKGLGLGFDSGAVFSMILRSIDLLLCLVGLVYGAKFALAIAERRVLSLFKIGRGQTPSQT</sequence>
<evidence type="ECO:0000256" key="1">
    <source>
        <dbReference type="ARBA" id="ARBA00004651"/>
    </source>
</evidence>
<dbReference type="GO" id="GO:0005886">
    <property type="term" value="C:plasma membrane"/>
    <property type="evidence" value="ECO:0007669"/>
    <property type="project" value="UniProtKB-SubCell"/>
</dbReference>
<keyword evidence="3 6" id="KW-0812">Transmembrane</keyword>
<keyword evidence="4 6" id="KW-1133">Transmembrane helix</keyword>
<evidence type="ECO:0000313" key="7">
    <source>
        <dbReference type="EMBL" id="PIR91608.1"/>
    </source>
</evidence>
<evidence type="ECO:0000256" key="5">
    <source>
        <dbReference type="ARBA" id="ARBA00023136"/>
    </source>
</evidence>
<dbReference type="AlphaFoldDB" id="A0A2H0UXQ9"/>
<dbReference type="NCBIfam" id="TIGR00374">
    <property type="entry name" value="flippase-like domain"/>
    <property type="match status" value="1"/>
</dbReference>
<feature type="transmembrane region" description="Helical" evidence="6">
    <location>
        <begin position="151"/>
        <end position="173"/>
    </location>
</feature>
<dbReference type="EMBL" id="PFAV01000026">
    <property type="protein sequence ID" value="PIR91608.1"/>
    <property type="molecule type" value="Genomic_DNA"/>
</dbReference>
<comment type="subcellular location">
    <subcellularLocation>
        <location evidence="1">Cell membrane</location>
        <topology evidence="1">Multi-pass membrane protein</topology>
    </subcellularLocation>
</comment>
<comment type="caution">
    <text evidence="7">The sequence shown here is derived from an EMBL/GenBank/DDBJ whole genome shotgun (WGS) entry which is preliminary data.</text>
</comment>